<comment type="caution">
    <text evidence="1">The sequence shown here is derived from an EMBL/GenBank/DDBJ whole genome shotgun (WGS) entry which is preliminary data.</text>
</comment>
<gene>
    <name evidence="1" type="ORF">FCM35_KLT11309</name>
</gene>
<protein>
    <submittedName>
        <fullName evidence="1">Uncharacterized protein</fullName>
    </submittedName>
</protein>
<reference evidence="1" key="1">
    <citation type="submission" date="2020-01" db="EMBL/GenBank/DDBJ databases">
        <title>Genome sequence of Kobresia littledalei, the first chromosome-level genome in the family Cyperaceae.</title>
        <authorList>
            <person name="Qu G."/>
        </authorList>
    </citation>
    <scope>NUCLEOTIDE SEQUENCE</scope>
    <source>
        <strain evidence="1">C.B.Clarke</strain>
        <tissue evidence="1">Leaf</tissue>
    </source>
</reference>
<proteinExistence type="predicted"/>
<evidence type="ECO:0000313" key="1">
    <source>
        <dbReference type="EMBL" id="KAF3323842.1"/>
    </source>
</evidence>
<sequence>MTKVPSKPTNHSRFTSRCHRPRCYGCNDWGCHNYPINKSRIKAKGNHKHNYQHDVAVNHLLVSHRLVGPGHGDRWIRFDSGSVGSILDQLNGTYYEHANDIYDEYSDDYDMAWHDQNVKQEVGEEHCCLVTELEKETQEVEDDTGFCFVDSVTEMGGNDDWCLIGEI</sequence>
<dbReference type="EMBL" id="SWLB01000022">
    <property type="protein sequence ID" value="KAF3323842.1"/>
    <property type="molecule type" value="Genomic_DNA"/>
</dbReference>
<keyword evidence="2" id="KW-1185">Reference proteome</keyword>
<accession>A0A833QKF9</accession>
<dbReference type="PANTHER" id="PTHR34278">
    <property type="entry name" value="PROTEIN THI031, PUTATIVE-RELATED"/>
    <property type="match status" value="1"/>
</dbReference>
<name>A0A833QKF9_9POAL</name>
<dbReference type="AlphaFoldDB" id="A0A833QKF9"/>
<organism evidence="1 2">
    <name type="scientific">Carex littledalei</name>
    <dbReference type="NCBI Taxonomy" id="544730"/>
    <lineage>
        <taxon>Eukaryota</taxon>
        <taxon>Viridiplantae</taxon>
        <taxon>Streptophyta</taxon>
        <taxon>Embryophyta</taxon>
        <taxon>Tracheophyta</taxon>
        <taxon>Spermatophyta</taxon>
        <taxon>Magnoliopsida</taxon>
        <taxon>Liliopsida</taxon>
        <taxon>Poales</taxon>
        <taxon>Cyperaceae</taxon>
        <taxon>Cyperoideae</taxon>
        <taxon>Cariceae</taxon>
        <taxon>Carex</taxon>
        <taxon>Carex subgen. Euthyceras</taxon>
    </lineage>
</organism>
<dbReference type="PANTHER" id="PTHR34278:SF1">
    <property type="entry name" value="PROTEIN THI031, PUTATIVE-RELATED"/>
    <property type="match status" value="1"/>
</dbReference>
<dbReference type="OrthoDB" id="663108at2759"/>
<dbReference type="Proteomes" id="UP000623129">
    <property type="component" value="Unassembled WGS sequence"/>
</dbReference>
<evidence type="ECO:0000313" key="2">
    <source>
        <dbReference type="Proteomes" id="UP000623129"/>
    </source>
</evidence>